<proteinExistence type="predicted"/>
<evidence type="ECO:0000256" key="1">
    <source>
        <dbReference type="ARBA" id="ARBA00023002"/>
    </source>
</evidence>
<keyword evidence="5" id="KW-1185">Reference proteome</keyword>
<dbReference type="RefSeq" id="WP_253885199.1">
    <property type="nucleotide sequence ID" value="NZ_BAAAVB010000006.1"/>
</dbReference>
<dbReference type="Pfam" id="PF01494">
    <property type="entry name" value="FAD_binding_3"/>
    <property type="match status" value="1"/>
</dbReference>
<dbReference type="PRINTS" id="PR00420">
    <property type="entry name" value="RNGMNOXGNASE"/>
</dbReference>
<evidence type="ECO:0000256" key="2">
    <source>
        <dbReference type="ARBA" id="ARBA00023033"/>
    </source>
</evidence>
<dbReference type="Proteomes" id="UP001205185">
    <property type="component" value="Unassembled WGS sequence"/>
</dbReference>
<organism evidence="4 5">
    <name type="scientific">Actinokineospora diospyrosa</name>
    <dbReference type="NCBI Taxonomy" id="103728"/>
    <lineage>
        <taxon>Bacteria</taxon>
        <taxon>Bacillati</taxon>
        <taxon>Actinomycetota</taxon>
        <taxon>Actinomycetes</taxon>
        <taxon>Pseudonocardiales</taxon>
        <taxon>Pseudonocardiaceae</taxon>
        <taxon>Actinokineospora</taxon>
    </lineage>
</organism>
<evidence type="ECO:0000313" key="4">
    <source>
        <dbReference type="EMBL" id="MCP2268274.1"/>
    </source>
</evidence>
<comment type="caution">
    <text evidence="4">The sequence shown here is derived from an EMBL/GenBank/DDBJ whole genome shotgun (WGS) entry which is preliminary data.</text>
</comment>
<dbReference type="PANTHER" id="PTHR13789:SF309">
    <property type="entry name" value="PUTATIVE (AFU_ORTHOLOGUE AFUA_6G14510)-RELATED"/>
    <property type="match status" value="1"/>
</dbReference>
<dbReference type="PANTHER" id="PTHR13789">
    <property type="entry name" value="MONOOXYGENASE"/>
    <property type="match status" value="1"/>
</dbReference>
<dbReference type="InterPro" id="IPR002938">
    <property type="entry name" value="FAD-bd"/>
</dbReference>
<feature type="domain" description="FAD-binding" evidence="3">
    <location>
        <begin position="10"/>
        <end position="344"/>
    </location>
</feature>
<dbReference type="EMBL" id="JAMTCO010000002">
    <property type="protein sequence ID" value="MCP2268274.1"/>
    <property type="molecule type" value="Genomic_DNA"/>
</dbReference>
<keyword evidence="1" id="KW-0560">Oxidoreductase</keyword>
<dbReference type="Gene3D" id="3.50.50.60">
    <property type="entry name" value="FAD/NAD(P)-binding domain"/>
    <property type="match status" value="1"/>
</dbReference>
<keyword evidence="2" id="KW-0503">Monooxygenase</keyword>
<reference evidence="4 5" key="1">
    <citation type="submission" date="2022-06" db="EMBL/GenBank/DDBJ databases">
        <title>Genomic Encyclopedia of Archaeal and Bacterial Type Strains, Phase II (KMG-II): from individual species to whole genera.</title>
        <authorList>
            <person name="Goeker M."/>
        </authorList>
    </citation>
    <scope>NUCLEOTIDE SEQUENCE [LARGE SCALE GENOMIC DNA]</scope>
    <source>
        <strain evidence="4 5">DSM 44255</strain>
    </source>
</reference>
<accession>A0ABT1I6K9</accession>
<protein>
    <submittedName>
        <fullName evidence="4">2-polyprenyl-6-methoxyphenol hydroxylase</fullName>
    </submittedName>
</protein>
<dbReference type="InterPro" id="IPR036188">
    <property type="entry name" value="FAD/NAD-bd_sf"/>
</dbReference>
<evidence type="ECO:0000259" key="3">
    <source>
        <dbReference type="Pfam" id="PF01494"/>
    </source>
</evidence>
<sequence>MERRRAVDTALVIGGGIAGPVVAAALRRAGVEVTVYEAYAQAADGVGGMLMVAPNGLDAFHAIGADGVAGLGQPIGTMVMEDFRGRKLFAFDGLPDLPASRVMWRSDLYRVLQDRAVELGAEVEYGKRLVDVREHPDSITAVFADGSTATADLLVGADGIRSAVRGLIDPTAPGPAPVGLLGLGGWGPAVPGTGGTDVMHFAQGKRAFFGYWATDDGTAWFSNLPHKGAMSAAEAAQVPTDEWLRRLRAAHEGDHPAELVLDSARDLQVIGALEVLPAVRHWYRGRMVLVGDSAHAPSPSSGQGVSITAESAVQLAKCLRDLPDPATAFAAYERLRRPRTDKIIAAAARTNSRKAAGPVARAIGRAITPVLTRTVFTPKRIFGDVHAHTIDWEAPVAP</sequence>
<dbReference type="InterPro" id="IPR050493">
    <property type="entry name" value="FAD-dep_Monooxygenase_BioMet"/>
</dbReference>
<dbReference type="SUPFAM" id="SSF51905">
    <property type="entry name" value="FAD/NAD(P)-binding domain"/>
    <property type="match status" value="1"/>
</dbReference>
<name>A0ABT1I6K9_9PSEU</name>
<evidence type="ECO:0000313" key="5">
    <source>
        <dbReference type="Proteomes" id="UP001205185"/>
    </source>
</evidence>
<gene>
    <name evidence="4" type="ORF">LV75_000760</name>
</gene>